<feature type="domain" description="Integrase catalytic" evidence="5">
    <location>
        <begin position="271"/>
        <end position="431"/>
    </location>
</feature>
<dbReference type="GO" id="GO:0003676">
    <property type="term" value="F:nucleic acid binding"/>
    <property type="evidence" value="ECO:0007669"/>
    <property type="project" value="InterPro"/>
</dbReference>
<dbReference type="SUPFAM" id="SSF56672">
    <property type="entry name" value="DNA/RNA polymerases"/>
    <property type="match status" value="1"/>
</dbReference>
<dbReference type="InterPro" id="IPR012337">
    <property type="entry name" value="RNaseH-like_sf"/>
</dbReference>
<sequence length="1324" mass="152399">MATKFDIEKFNGRNFSLWKLKMKVILRKDGCLAAISERLVDFTDDNKWIEMDGNVMANFHLALTDEILSSIEENKTTKEIWDHLTKLYEATSLHNKILLKRKVYTLRMPESTSVMEHLNTLNTLFSHLTSLRCTIGEQERIELLLQSLPDSYDQLIINLTNNNVTSIVFDDAIPQTLQMMEMIYVVKRQQPWKIVGVGTIKLKMYDGTIKVVRDVRHVKGLKKILLSYGLLDNNASKIETWKGIMKVFRGALVKQHQLKFNMSNSRDKSVLELVHSDVWKVPVISLGRAKYFVSFIDDYSRRCWVYHIKKKSDVFSTFKNFKARVELDSRNKIKCFRTDNGGEYTSEEFDDFCRKECIKRQLTGANTPQQNGVAEHMNRTLLERTRAMLSVAGLEKSFWVEAVNTACYLVNRAPSTAIELKTPMDMWTGKPADYSNLHVFGSIVYVMYNSQEISKLDPKSRKYKFLGYADGVKGYRLWDPTARKVIISRDVIFVEDKLQRKEEDDDSAEKLNKSLYGLKQALRCWYKIFDSFIMCLGYNRLNAYPCAYFKRFGDNDFVILLLYVDDMLVAGHNKYHIEELKTQLAREFEMKDLGSANKILGMQIHRDRSNMKIWLSQKNYLKKILSRFNMQDCKPIYTPLPINFKLSSSMSPSSEEERIEMSRVSYALAVGSLMFAMICTRPDIAQVVGVTGVNGNNVYPRGFEKIVTYLKKKYHNIPMIITENGYGDMKKSNCTTEELLHDAKRVDYLARYLDALSKAIGKGADIRGYFVWSLLDNFEWNLGYTALFGLHHVDRKTLMRTSKSSATWYKRFISQHAILFLPLSFPCELLNLRQSFDNLSVFPSNFLFGTASSAYQYEGAYSSDGKGLNNRDVYSHKPGNTIIDGSTADIAEDHYHRYPEDIDLMHSLGVNSYRFSISWARILPKGRFGKINEAGIGWSMVLGFDTFCRHSTVVTLTHIDLPQELEDRYGSWLSAESQEDFAYFADICFKSFGDRVKYWVTFNEPDYQVMYGYRTGEFPPLRCSWPYGNCTYGDSEKEPFTAAHNIILAHLAAVHIYRTKYQELQGGSIGIVLHCDWYEPISNSIADKLAAERVQAFTINWFLEPIIYGRYPPEMQNILGSTLPELSTTEKLNKGLDFIGINHYSSFYVQDCMFSACEPGTGTSRTEGFWGRSSQKNGIPIGEPTNLAWLNVYPQGMEKIITYLKEKYHNIPMIITENGYGDMNKADSTTEERLQDVKRVEYMAAYLDALATAIRKGANVKGYFAWSFLDNFEWNNGFTVKFGLHHVDCKTLTRRQKLSATWYKNFLAEVKEHQQAGDAKDSPS</sequence>
<dbReference type="PANTHER" id="PTHR10353">
    <property type="entry name" value="GLYCOSYL HYDROLASE"/>
    <property type="match status" value="1"/>
</dbReference>
<dbReference type="InterPro" id="IPR033132">
    <property type="entry name" value="GH_1_N_CS"/>
</dbReference>
<dbReference type="Pfam" id="PF00665">
    <property type="entry name" value="rve"/>
    <property type="match status" value="1"/>
</dbReference>
<proteinExistence type="inferred from homology"/>
<dbReference type="GO" id="GO:0004190">
    <property type="term" value="F:aspartic-type endopeptidase activity"/>
    <property type="evidence" value="ECO:0007669"/>
    <property type="project" value="UniProtKB-KW"/>
</dbReference>
<protein>
    <submittedName>
        <fullName evidence="6">Beta-glucosidase 46</fullName>
    </submittedName>
</protein>
<dbReference type="PROSITE" id="PS50994">
    <property type="entry name" value="INTEGRASE"/>
    <property type="match status" value="1"/>
</dbReference>
<evidence type="ECO:0000259" key="5">
    <source>
        <dbReference type="PROSITE" id="PS50994"/>
    </source>
</evidence>
<dbReference type="InterPro" id="IPR017853">
    <property type="entry name" value="GH"/>
</dbReference>
<name>A0A6A3CGZ1_HIBSY</name>
<dbReference type="PROSITE" id="PS00653">
    <property type="entry name" value="GLYCOSYL_HYDROL_F1_2"/>
    <property type="match status" value="1"/>
</dbReference>
<evidence type="ECO:0000313" key="6">
    <source>
        <dbReference type="EMBL" id="KAE8728675.1"/>
    </source>
</evidence>
<gene>
    <name evidence="6" type="ORF">F3Y22_tig00004111pilonHSYRG00066</name>
</gene>
<dbReference type="InterPro" id="IPR036397">
    <property type="entry name" value="RNaseH_sf"/>
</dbReference>
<keyword evidence="2" id="KW-0064">Aspartyl protease</keyword>
<keyword evidence="3" id="KW-0378">Hydrolase</keyword>
<keyword evidence="7" id="KW-1185">Reference proteome</keyword>
<dbReference type="InterPro" id="IPR043502">
    <property type="entry name" value="DNA/RNA_pol_sf"/>
</dbReference>
<reference evidence="6" key="1">
    <citation type="submission" date="2019-09" db="EMBL/GenBank/DDBJ databases">
        <title>Draft genome information of white flower Hibiscus syriacus.</title>
        <authorList>
            <person name="Kim Y.-M."/>
        </authorList>
    </citation>
    <scope>NUCLEOTIDE SEQUENCE [LARGE SCALE GENOMIC DNA]</scope>
    <source>
        <strain evidence="6">YM2019G1</strain>
    </source>
</reference>
<comment type="caution">
    <text evidence="6">The sequence shown here is derived from an EMBL/GenBank/DDBJ whole genome shotgun (WGS) entry which is preliminary data.</text>
</comment>
<dbReference type="InterPro" id="IPR054722">
    <property type="entry name" value="PolX-like_BBD"/>
</dbReference>
<dbReference type="GO" id="GO:0005975">
    <property type="term" value="P:carbohydrate metabolic process"/>
    <property type="evidence" value="ECO:0007669"/>
    <property type="project" value="InterPro"/>
</dbReference>
<dbReference type="FunFam" id="3.20.20.80:FF:000020">
    <property type="entry name" value="Beta-glucosidase 12"/>
    <property type="match status" value="1"/>
</dbReference>
<dbReference type="PRINTS" id="PR00131">
    <property type="entry name" value="GLHYDRLASE1"/>
</dbReference>
<evidence type="ECO:0000313" key="7">
    <source>
        <dbReference type="Proteomes" id="UP000436088"/>
    </source>
</evidence>
<evidence type="ECO:0000256" key="2">
    <source>
        <dbReference type="ARBA" id="ARBA00022750"/>
    </source>
</evidence>
<keyword evidence="2" id="KW-0645">Protease</keyword>
<dbReference type="InterPro" id="IPR001360">
    <property type="entry name" value="Glyco_hydro_1"/>
</dbReference>
<evidence type="ECO:0000256" key="1">
    <source>
        <dbReference type="ARBA" id="ARBA00010838"/>
    </source>
</evidence>
<dbReference type="InterPro" id="IPR001584">
    <property type="entry name" value="Integrase_cat-core"/>
</dbReference>
<organism evidence="6 7">
    <name type="scientific">Hibiscus syriacus</name>
    <name type="common">Rose of Sharon</name>
    <dbReference type="NCBI Taxonomy" id="106335"/>
    <lineage>
        <taxon>Eukaryota</taxon>
        <taxon>Viridiplantae</taxon>
        <taxon>Streptophyta</taxon>
        <taxon>Embryophyta</taxon>
        <taxon>Tracheophyta</taxon>
        <taxon>Spermatophyta</taxon>
        <taxon>Magnoliopsida</taxon>
        <taxon>eudicotyledons</taxon>
        <taxon>Gunneridae</taxon>
        <taxon>Pentapetalae</taxon>
        <taxon>rosids</taxon>
        <taxon>malvids</taxon>
        <taxon>Malvales</taxon>
        <taxon>Malvaceae</taxon>
        <taxon>Malvoideae</taxon>
        <taxon>Hibiscus</taxon>
    </lineage>
</organism>
<dbReference type="SUPFAM" id="SSF51445">
    <property type="entry name" value="(Trans)glycosidases"/>
    <property type="match status" value="2"/>
</dbReference>
<dbReference type="Pfam" id="PF07727">
    <property type="entry name" value="RVT_2"/>
    <property type="match status" value="1"/>
</dbReference>
<dbReference type="Gene3D" id="3.20.20.80">
    <property type="entry name" value="Glycosidases"/>
    <property type="match status" value="2"/>
</dbReference>
<dbReference type="Pfam" id="PF14223">
    <property type="entry name" value="Retrotran_gag_2"/>
    <property type="match status" value="1"/>
</dbReference>
<dbReference type="EMBL" id="VEPZ02000249">
    <property type="protein sequence ID" value="KAE8728675.1"/>
    <property type="molecule type" value="Genomic_DNA"/>
</dbReference>
<keyword evidence="4" id="KW-0326">Glycosidase</keyword>
<dbReference type="Pfam" id="PF00232">
    <property type="entry name" value="Glyco_hydro_1"/>
    <property type="match status" value="2"/>
</dbReference>
<dbReference type="InterPro" id="IPR013103">
    <property type="entry name" value="RVT_2"/>
</dbReference>
<dbReference type="SUPFAM" id="SSF53098">
    <property type="entry name" value="Ribonuclease H-like"/>
    <property type="match status" value="1"/>
</dbReference>
<dbReference type="GO" id="GO:0047782">
    <property type="term" value="F:coniferin beta-glucosidase activity"/>
    <property type="evidence" value="ECO:0007669"/>
    <property type="project" value="UniProtKB-ARBA"/>
</dbReference>
<dbReference type="Proteomes" id="UP000436088">
    <property type="component" value="Unassembled WGS sequence"/>
</dbReference>
<accession>A0A6A3CGZ1</accession>
<comment type="similarity">
    <text evidence="1">Belongs to the glycosyl hydrolase 1 family.</text>
</comment>
<dbReference type="GO" id="GO:0015074">
    <property type="term" value="P:DNA integration"/>
    <property type="evidence" value="ECO:0007669"/>
    <property type="project" value="InterPro"/>
</dbReference>
<dbReference type="Gene3D" id="3.30.420.10">
    <property type="entry name" value="Ribonuclease H-like superfamily/Ribonuclease H"/>
    <property type="match status" value="1"/>
</dbReference>
<dbReference type="Pfam" id="PF22936">
    <property type="entry name" value="Pol_BBD"/>
    <property type="match status" value="1"/>
</dbReference>
<dbReference type="PANTHER" id="PTHR10353:SF227">
    <property type="entry name" value="BETA-GLUCOSIDASE 46-LIKE ISOFORM X1"/>
    <property type="match status" value="1"/>
</dbReference>
<evidence type="ECO:0000256" key="3">
    <source>
        <dbReference type="ARBA" id="ARBA00022801"/>
    </source>
</evidence>
<evidence type="ECO:0000256" key="4">
    <source>
        <dbReference type="ARBA" id="ARBA00023295"/>
    </source>
</evidence>